<dbReference type="Pfam" id="PF10055">
    <property type="entry name" value="DUF2292"/>
    <property type="match status" value="1"/>
</dbReference>
<dbReference type="OrthoDB" id="2382414at2"/>
<dbReference type="AlphaFoldDB" id="A0A172TLC4"/>
<evidence type="ECO:0000313" key="3">
    <source>
        <dbReference type="Proteomes" id="UP000076927"/>
    </source>
</evidence>
<gene>
    <name evidence="2" type="ORF">SY83_17760</name>
</gene>
<name>A0A172TLC4_9BACL</name>
<evidence type="ECO:0000256" key="1">
    <source>
        <dbReference type="SAM" id="MobiDB-lite"/>
    </source>
</evidence>
<reference evidence="2 3" key="1">
    <citation type="submission" date="2015-01" db="EMBL/GenBank/DDBJ databases">
        <title>Paenibacillus swuensis/DY6/whole genome sequencing.</title>
        <authorList>
            <person name="Kim M.K."/>
            <person name="Srinivasan S."/>
            <person name="Lee J.-J."/>
        </authorList>
    </citation>
    <scope>NUCLEOTIDE SEQUENCE [LARGE SCALE GENOMIC DNA]</scope>
    <source>
        <strain evidence="2 3">DY6</strain>
    </source>
</reference>
<dbReference type="EMBL" id="CP011388">
    <property type="protein sequence ID" value="ANE47830.1"/>
    <property type="molecule type" value="Genomic_DNA"/>
</dbReference>
<evidence type="ECO:0000313" key="2">
    <source>
        <dbReference type="EMBL" id="ANE47830.1"/>
    </source>
</evidence>
<dbReference type="InterPro" id="IPR018743">
    <property type="entry name" value="DUF2292"/>
</dbReference>
<dbReference type="Proteomes" id="UP000076927">
    <property type="component" value="Chromosome"/>
</dbReference>
<protein>
    <recommendedName>
        <fullName evidence="4">DUF2292 domain-containing protein</fullName>
    </recommendedName>
</protein>
<dbReference type="STRING" id="1178515.SY83_17760"/>
<feature type="region of interest" description="Disordered" evidence="1">
    <location>
        <begin position="42"/>
        <end position="65"/>
    </location>
</feature>
<dbReference type="RefSeq" id="WP_068608943.1">
    <property type="nucleotide sequence ID" value="NZ_CP011388.1"/>
</dbReference>
<accession>A0A172TLC4</accession>
<sequence>MSKPLEIDEVWLKRIIANLEGLEYGSLNITVHEGKIMQIERTERRRFEPDSANNASGNTRSYRRN</sequence>
<feature type="compositionally biased region" description="Polar residues" evidence="1">
    <location>
        <begin position="51"/>
        <end position="65"/>
    </location>
</feature>
<evidence type="ECO:0008006" key="4">
    <source>
        <dbReference type="Google" id="ProtNLM"/>
    </source>
</evidence>
<organism evidence="2 3">
    <name type="scientific">Paenibacillus swuensis</name>
    <dbReference type="NCBI Taxonomy" id="1178515"/>
    <lineage>
        <taxon>Bacteria</taxon>
        <taxon>Bacillati</taxon>
        <taxon>Bacillota</taxon>
        <taxon>Bacilli</taxon>
        <taxon>Bacillales</taxon>
        <taxon>Paenibacillaceae</taxon>
        <taxon>Paenibacillus</taxon>
    </lineage>
</organism>
<proteinExistence type="predicted"/>
<keyword evidence="3" id="KW-1185">Reference proteome</keyword>
<dbReference type="PATRIC" id="fig|1178515.4.peg.3579"/>
<dbReference type="KEGG" id="pswu:SY83_17760"/>